<keyword evidence="1" id="KW-0413">Isomerase</keyword>
<feature type="domain" description="4-oxalocrotonate tautomerase-like" evidence="2">
    <location>
        <begin position="2"/>
        <end position="54"/>
    </location>
</feature>
<dbReference type="Proteomes" id="UP000007360">
    <property type="component" value="Unassembled WGS sequence"/>
</dbReference>
<dbReference type="Pfam" id="PF01361">
    <property type="entry name" value="Tautomerase"/>
    <property type="match status" value="1"/>
</dbReference>
<evidence type="ECO:0000256" key="1">
    <source>
        <dbReference type="ARBA" id="ARBA00023235"/>
    </source>
</evidence>
<evidence type="ECO:0000313" key="4">
    <source>
        <dbReference type="Proteomes" id="UP000007360"/>
    </source>
</evidence>
<dbReference type="Gene3D" id="3.30.429.10">
    <property type="entry name" value="Macrophage Migration Inhibitory Factor"/>
    <property type="match status" value="1"/>
</dbReference>
<dbReference type="OrthoDB" id="358896at2157"/>
<dbReference type="GO" id="GO:0016853">
    <property type="term" value="F:isomerase activity"/>
    <property type="evidence" value="ECO:0007669"/>
    <property type="project" value="UniProtKB-KW"/>
</dbReference>
<dbReference type="SUPFAM" id="SSF55331">
    <property type="entry name" value="Tautomerase/MIF"/>
    <property type="match status" value="1"/>
</dbReference>
<dbReference type="InterPro" id="IPR014347">
    <property type="entry name" value="Tautomerase/MIF_sf"/>
</dbReference>
<evidence type="ECO:0000259" key="2">
    <source>
        <dbReference type="Pfam" id="PF01361"/>
    </source>
</evidence>
<protein>
    <submittedName>
        <fullName evidence="3">4-oxalocrotonate tautomerase</fullName>
    </submittedName>
</protein>
<evidence type="ECO:0000313" key="3">
    <source>
        <dbReference type="EMBL" id="EKF86440.1"/>
    </source>
</evidence>
<dbReference type="PATRIC" id="fig|1204725.3.peg.628"/>
<dbReference type="AlphaFoldDB" id="K2RUK7"/>
<dbReference type="InterPro" id="IPR004370">
    <property type="entry name" value="4-OT-like_dom"/>
</dbReference>
<name>K2RUK7_METFP</name>
<keyword evidence="4" id="KW-1185">Reference proteome</keyword>
<sequence length="62" mass="6827">MPVITIDAPPMNKEQKRELVSSFARTASKVMNLPVSAMVVIIREVESENVGTGDILLCDREP</sequence>
<organism evidence="3 4">
    <name type="scientific">Methanobacterium formicicum (strain DSM 3637 / PP1)</name>
    <dbReference type="NCBI Taxonomy" id="1204725"/>
    <lineage>
        <taxon>Archaea</taxon>
        <taxon>Methanobacteriati</taxon>
        <taxon>Methanobacteriota</taxon>
        <taxon>Methanomada group</taxon>
        <taxon>Methanobacteria</taxon>
        <taxon>Methanobacteriales</taxon>
        <taxon>Methanobacteriaceae</taxon>
        <taxon>Methanobacterium</taxon>
    </lineage>
</organism>
<proteinExistence type="predicted"/>
<gene>
    <name evidence="3" type="ORF">A994_03118</name>
</gene>
<dbReference type="EMBL" id="AMPO01000002">
    <property type="protein sequence ID" value="EKF86440.1"/>
    <property type="molecule type" value="Genomic_DNA"/>
</dbReference>
<dbReference type="NCBIfam" id="NF041920">
    <property type="entry name" value="DmpI"/>
    <property type="match status" value="1"/>
</dbReference>
<reference evidence="3 4" key="1">
    <citation type="journal article" date="2012" name="J. Bacteriol.">
        <title>Draft genome sequence of Methanobacterium formicicum DSM 3637, an archaebacterium isolated from the methane producer amoeba Pelomyxa palustris.</title>
        <authorList>
            <person name="Gutierrez G."/>
        </authorList>
    </citation>
    <scope>NUCLEOTIDE SEQUENCE [LARGE SCALE GENOMIC DNA]</scope>
    <source>
        <strain evidence="4">DSM 3637 / PP1</strain>
    </source>
</reference>
<comment type="caution">
    <text evidence="3">The sequence shown here is derived from an EMBL/GenBank/DDBJ whole genome shotgun (WGS) entry which is preliminary data.</text>
</comment>
<dbReference type="RefSeq" id="WP_004029822.1">
    <property type="nucleotide sequence ID" value="NZ_AMPO01000002.1"/>
</dbReference>
<accession>K2RUK7</accession>